<feature type="chain" id="PRO_5041469191" evidence="1">
    <location>
        <begin position="18"/>
        <end position="430"/>
    </location>
</feature>
<reference evidence="2" key="1">
    <citation type="submission" date="2023-08" db="EMBL/GenBank/DDBJ databases">
        <authorList>
            <person name="Chen Y."/>
            <person name="Shah S."/>
            <person name="Dougan E. K."/>
            <person name="Thang M."/>
            <person name="Chan C."/>
        </authorList>
    </citation>
    <scope>NUCLEOTIDE SEQUENCE</scope>
</reference>
<name>A0AA36NH70_9DINO</name>
<comment type="caution">
    <text evidence="2">The sequence shown here is derived from an EMBL/GenBank/DDBJ whole genome shotgun (WGS) entry which is preliminary data.</text>
</comment>
<protein>
    <submittedName>
        <fullName evidence="2">Uncharacterized protein</fullName>
    </submittedName>
</protein>
<evidence type="ECO:0000256" key="1">
    <source>
        <dbReference type="SAM" id="SignalP"/>
    </source>
</evidence>
<sequence>MLAMLGLLVAGLGGALGRDAPAALEASYKERIQGLLNASAEAAAQHLSKRLALKSELFGGYEFEYGEQVRWLHGCLDIVVDRDSVENCVLRQLQALTALCGVPLSKDSKTIVEKHVKHLLKAKSYPSLGMRLQQISGASVFVFQKQPGSSDVDASPAIQASVLMAAARCGEALGKKNYLDDAESWFLGLQKIYPESLWNESFISYHRSAIMWESLAVTALHVGEQSSFHEDLEEYLHRFEAFLRRAWEGNAEYWSFASARALAIRWPSKAAKKQRLLLKRWATEHVDRFLGRSESFRLQKGPEVGISQGILARIGGARYTCGPLQGLASLAAMLMDAELVQVVLQLLEKDVNRYQLSQLNPGPLGEGSETSETLGAFFRDDDQLQLEKRSSMRVDDTAMCLLAISHMLEALTAIKGVVVNTERIDKQEEL</sequence>
<dbReference type="Proteomes" id="UP001178507">
    <property type="component" value="Unassembled WGS sequence"/>
</dbReference>
<feature type="signal peptide" evidence="1">
    <location>
        <begin position="1"/>
        <end position="17"/>
    </location>
</feature>
<dbReference type="AlphaFoldDB" id="A0AA36NH70"/>
<proteinExistence type="predicted"/>
<gene>
    <name evidence="2" type="ORF">EVOR1521_LOCUS28811</name>
</gene>
<evidence type="ECO:0000313" key="3">
    <source>
        <dbReference type="Proteomes" id="UP001178507"/>
    </source>
</evidence>
<dbReference type="EMBL" id="CAUJNA010003653">
    <property type="protein sequence ID" value="CAJ1407002.1"/>
    <property type="molecule type" value="Genomic_DNA"/>
</dbReference>
<keyword evidence="3" id="KW-1185">Reference proteome</keyword>
<accession>A0AA36NH70</accession>
<organism evidence="2 3">
    <name type="scientific">Effrenium voratum</name>
    <dbReference type="NCBI Taxonomy" id="2562239"/>
    <lineage>
        <taxon>Eukaryota</taxon>
        <taxon>Sar</taxon>
        <taxon>Alveolata</taxon>
        <taxon>Dinophyceae</taxon>
        <taxon>Suessiales</taxon>
        <taxon>Symbiodiniaceae</taxon>
        <taxon>Effrenium</taxon>
    </lineage>
</organism>
<evidence type="ECO:0000313" key="2">
    <source>
        <dbReference type="EMBL" id="CAJ1407002.1"/>
    </source>
</evidence>
<keyword evidence="1" id="KW-0732">Signal</keyword>